<accession>A0A413IN56</accession>
<evidence type="ECO:0000313" key="6">
    <source>
        <dbReference type="Proteomes" id="UP000286063"/>
    </source>
</evidence>
<reference evidence="5 6" key="1">
    <citation type="submission" date="2018-08" db="EMBL/GenBank/DDBJ databases">
        <title>A genome reference for cultivated species of the human gut microbiota.</title>
        <authorList>
            <person name="Zou Y."/>
            <person name="Xue W."/>
            <person name="Luo G."/>
        </authorList>
    </citation>
    <scope>NUCLEOTIDE SEQUENCE [LARGE SCALE GENOMIC DNA]</scope>
    <source>
        <strain evidence="4 5">AF34-33</strain>
        <strain evidence="3 6">OF02-7</strain>
    </source>
</reference>
<evidence type="ECO:0000313" key="2">
    <source>
        <dbReference type="EMBL" id="HJF69429.1"/>
    </source>
</evidence>
<dbReference type="OrthoDB" id="1050460at2"/>
<organism evidence="3 6">
    <name type="scientific">Butyricimonas virosa</name>
    <dbReference type="NCBI Taxonomy" id="544645"/>
    <lineage>
        <taxon>Bacteria</taxon>
        <taxon>Pseudomonadati</taxon>
        <taxon>Bacteroidota</taxon>
        <taxon>Bacteroidia</taxon>
        <taxon>Bacteroidales</taxon>
        <taxon>Odoribacteraceae</taxon>
        <taxon>Butyricimonas</taxon>
    </lineage>
</organism>
<protein>
    <submittedName>
        <fullName evidence="2">NVEALA domain-containing protein</fullName>
    </submittedName>
</protein>
<evidence type="ECO:0000313" key="5">
    <source>
        <dbReference type="Proteomes" id="UP000286038"/>
    </source>
</evidence>
<keyword evidence="1" id="KW-0732">Signal</keyword>
<dbReference type="AlphaFoldDB" id="A0A413IN56"/>
<dbReference type="EMBL" id="QSCR01000015">
    <property type="protein sequence ID" value="RGY17574.1"/>
    <property type="molecule type" value="Genomic_DNA"/>
</dbReference>
<feature type="chain" id="PRO_5036104208" evidence="1">
    <location>
        <begin position="23"/>
        <end position="90"/>
    </location>
</feature>
<comment type="caution">
    <text evidence="3">The sequence shown here is derived from an EMBL/GenBank/DDBJ whole genome shotgun (WGS) entry which is preliminary data.</text>
</comment>
<dbReference type="Proteomes" id="UP000742098">
    <property type="component" value="Unassembled WGS sequence"/>
</dbReference>
<evidence type="ECO:0000313" key="4">
    <source>
        <dbReference type="EMBL" id="RHM42165.1"/>
    </source>
</evidence>
<feature type="signal peptide" evidence="1">
    <location>
        <begin position="1"/>
        <end position="22"/>
    </location>
</feature>
<dbReference type="EMBL" id="DYVS01000031">
    <property type="protein sequence ID" value="HJF69429.1"/>
    <property type="molecule type" value="Genomic_DNA"/>
</dbReference>
<reference evidence="2" key="3">
    <citation type="submission" date="2021-09" db="EMBL/GenBank/DDBJ databases">
        <authorList>
            <person name="Gilroy R."/>
        </authorList>
    </citation>
    <scope>NUCLEOTIDE SEQUENCE</scope>
    <source>
        <strain evidence="2">6966</strain>
    </source>
</reference>
<dbReference type="Proteomes" id="UP000286063">
    <property type="component" value="Unassembled WGS sequence"/>
</dbReference>
<dbReference type="EMBL" id="QRPV01000014">
    <property type="protein sequence ID" value="RHM42165.1"/>
    <property type="molecule type" value="Genomic_DNA"/>
</dbReference>
<dbReference type="Proteomes" id="UP000286038">
    <property type="component" value="Unassembled WGS sequence"/>
</dbReference>
<dbReference type="RefSeq" id="WP_117721614.1">
    <property type="nucleotide sequence ID" value="NZ_CABJDM010000014.1"/>
</dbReference>
<evidence type="ECO:0000256" key="1">
    <source>
        <dbReference type="SAM" id="SignalP"/>
    </source>
</evidence>
<proteinExistence type="predicted"/>
<reference evidence="2" key="2">
    <citation type="journal article" date="2021" name="PeerJ">
        <title>Extensive microbial diversity within the chicken gut microbiome revealed by metagenomics and culture.</title>
        <authorList>
            <person name="Gilroy R."/>
            <person name="Ravi A."/>
            <person name="Getino M."/>
            <person name="Pursley I."/>
            <person name="Horton D.L."/>
            <person name="Alikhan N.F."/>
            <person name="Baker D."/>
            <person name="Gharbi K."/>
            <person name="Hall N."/>
            <person name="Watson M."/>
            <person name="Adriaenssens E.M."/>
            <person name="Foster-Nyarko E."/>
            <person name="Jarju S."/>
            <person name="Secka A."/>
            <person name="Antonio M."/>
            <person name="Oren A."/>
            <person name="Chaudhuri R.R."/>
            <person name="La Ragione R."/>
            <person name="Hildebrand F."/>
            <person name="Pallen M.J."/>
        </authorList>
    </citation>
    <scope>NUCLEOTIDE SEQUENCE</scope>
    <source>
        <strain evidence="2">6966</strain>
    </source>
</reference>
<sequence>MKKVKILVASVLFCAMGYVGYAAHEKMTTTEAEEFMKANIEALTSGEPGGGEVVKCYCKTGLFSGKICSTKGKGSYCGGNPCSNGDGNCR</sequence>
<name>A0A413IN56_9BACT</name>
<gene>
    <name evidence="4" type="ORF">DWZ68_11925</name>
    <name evidence="3" type="ORF">DXA50_09830</name>
    <name evidence="2" type="ORF">K8V05_01580</name>
</gene>
<evidence type="ECO:0000313" key="3">
    <source>
        <dbReference type="EMBL" id="RGY17574.1"/>
    </source>
</evidence>